<organism evidence="1">
    <name type="scientific">Rosellinia necatrix</name>
    <name type="common">White root-rot fungus</name>
    <dbReference type="NCBI Taxonomy" id="77044"/>
    <lineage>
        <taxon>Eukaryota</taxon>
        <taxon>Fungi</taxon>
        <taxon>Dikarya</taxon>
        <taxon>Ascomycota</taxon>
        <taxon>Pezizomycotina</taxon>
        <taxon>Sordariomycetes</taxon>
        <taxon>Xylariomycetidae</taxon>
        <taxon>Xylariales</taxon>
        <taxon>Xylariaceae</taxon>
        <taxon>Rosellinia</taxon>
    </lineage>
</organism>
<sequence length="211" mass="24061">MGMLINLACCSGQPPSEDWTIQPVANRQTLQLRSSARTATKDLNRVQVPFSQGVGLFYHLNALEDPRQMYVILAGPSVFSPECLGRYGLLNKQIINGTLSDTDMPANWNVIVDRISLEKLQTCVRTHNKDLFWTSKAGYVYPMMSIAPDGWFSWTPRILSSWIPPNKLREFLDNYEFKNGDRTDPRIPRRFWPNGVNFSFPGPLKVAIPRQ</sequence>
<evidence type="ECO:0000313" key="2">
    <source>
        <dbReference type="Proteomes" id="UP000054516"/>
    </source>
</evidence>
<dbReference type="AlphaFoldDB" id="A0A1W2TFX3"/>
<accession>A0A1W2TFX3</accession>
<reference evidence="1" key="1">
    <citation type="submission" date="2016-03" db="EMBL/GenBank/DDBJ databases">
        <title>Draft genome sequence of Rosellinia necatrix.</title>
        <authorList>
            <person name="Kanematsu S."/>
        </authorList>
    </citation>
    <scope>NUCLEOTIDE SEQUENCE [LARGE SCALE GENOMIC DNA]</scope>
    <source>
        <strain evidence="1">W97</strain>
    </source>
</reference>
<name>A0A1W2TFX3_ROSNE</name>
<dbReference type="EMBL" id="DF977469">
    <property type="protein sequence ID" value="GAP86977.2"/>
    <property type="molecule type" value="Genomic_DNA"/>
</dbReference>
<dbReference type="OrthoDB" id="4739480at2759"/>
<protein>
    <submittedName>
        <fullName evidence="1">Uncharacterized protein</fullName>
    </submittedName>
</protein>
<dbReference type="Proteomes" id="UP000054516">
    <property type="component" value="Unassembled WGS sequence"/>
</dbReference>
<evidence type="ECO:0000313" key="1">
    <source>
        <dbReference type="EMBL" id="GAP86977.2"/>
    </source>
</evidence>
<gene>
    <name evidence="1" type="ORF">SAMD00023353_2401340</name>
</gene>
<keyword evidence="2" id="KW-1185">Reference proteome</keyword>
<proteinExistence type="predicted"/>